<gene>
    <name evidence="2" type="ORF">CmeUKMEL1_07140</name>
</gene>
<dbReference type="VEuPathDB" id="CryptoDB:CmeUKMEL1_07140"/>
<feature type="coiled-coil region" evidence="1">
    <location>
        <begin position="150"/>
        <end position="215"/>
    </location>
</feature>
<dbReference type="AlphaFoldDB" id="A0A2P4YZZ4"/>
<evidence type="ECO:0000313" key="3">
    <source>
        <dbReference type="Proteomes" id="UP000236928"/>
    </source>
</evidence>
<keyword evidence="1" id="KW-0175">Coiled coil</keyword>
<keyword evidence="3" id="KW-1185">Reference proteome</keyword>
<reference evidence="2 3" key="1">
    <citation type="submission" date="2014-04" db="EMBL/GenBank/DDBJ databases">
        <title>Comparative Genomics of Cryptosporidium Species.</title>
        <authorList>
            <person name="Silva J.C."/>
            <person name="Su Q."/>
            <person name="Chalmers R."/>
            <person name="Chibucos M.C."/>
            <person name="Elwin K."/>
            <person name="Godinez A."/>
            <person name="Guo F."/>
            <person name="Huynh K."/>
            <person name="Orvis J."/>
            <person name="Ott S."/>
            <person name="Sadzewicz L."/>
            <person name="Sengamalay N."/>
            <person name="Shetty A."/>
            <person name="Sun M."/>
            <person name="Tallon L."/>
            <person name="Xiao L."/>
            <person name="Zhang H."/>
            <person name="Fraser C.M."/>
            <person name="Zhu G."/>
            <person name="Kissinger J."/>
            <person name="Widmer G."/>
        </authorList>
    </citation>
    <scope>NUCLEOTIDE SEQUENCE [LARGE SCALE GENOMIC DNA]</scope>
    <source>
        <strain evidence="2 3">UKMEL1</strain>
    </source>
</reference>
<name>A0A2P4YZZ4_9CRYT</name>
<feature type="coiled-coil region" evidence="1">
    <location>
        <begin position="89"/>
        <end position="123"/>
    </location>
</feature>
<sequence>MSVTSRTNTLFTLPLPGVSQYTRTGSLNTVVDNLEFENNNLDIIKEHNTKRVYNVVKPNKKIEKPEIKKIEPESKKEILYQKKNKDVNYHELEVQLMMKDRMIEELLEENGKLIESMNKIEQDKIDETNRIQQGTEMILQQVVEDNEWYKAQFLEMKNELEKAISQTRNKGREISTLEKRCKNLIEEKETIQNFLDELTVQYDEKIYQLQKHNQNICNISQLIKKYFGYGKKVRRHKGKQEDASYCSISEIIKKIKEILNAEHNFSDIKYLVDQIELNALSFEAEIEELINKFNYKNYSNQNFDENINDQADFNDHNQSVVDKQNDLMLNNDYQKINNELEHAKKEIEQLKFEITRKADIIEDLKKVNKNDKLEILDNIDNTKENSKIKTLEEKINILENEKHELIKKIANMNRSNINKHNVNNEYINRKLLVITEEGFSSNMNINESKEIENSEEDKISIDKSLNINNSIKDFDKDEKNELKNNEQVQAVSVSDIIDKYIKYPIDYSNGKKQIIQRNSIQRNRYYK</sequence>
<dbReference type="Proteomes" id="UP000236928">
    <property type="component" value="Unassembled WGS sequence"/>
</dbReference>
<organism evidence="2 3">
    <name type="scientific">Cryptosporidium meleagridis</name>
    <dbReference type="NCBI Taxonomy" id="93969"/>
    <lineage>
        <taxon>Eukaryota</taxon>
        <taxon>Sar</taxon>
        <taxon>Alveolata</taxon>
        <taxon>Apicomplexa</taxon>
        <taxon>Conoidasida</taxon>
        <taxon>Coccidia</taxon>
        <taxon>Eucoccidiorida</taxon>
        <taxon>Eimeriorina</taxon>
        <taxon>Cryptosporidiidae</taxon>
        <taxon>Cryptosporidium</taxon>
    </lineage>
</organism>
<comment type="caution">
    <text evidence="2">The sequence shown here is derived from an EMBL/GenBank/DDBJ whole genome shotgun (WGS) entry which is preliminary data.</text>
</comment>
<proteinExistence type="predicted"/>
<dbReference type="OrthoDB" id="343329at2759"/>
<evidence type="ECO:0000256" key="1">
    <source>
        <dbReference type="SAM" id="Coils"/>
    </source>
</evidence>
<evidence type="ECO:0000313" key="2">
    <source>
        <dbReference type="EMBL" id="POM83387.1"/>
    </source>
</evidence>
<accession>A0A2P4YZZ4</accession>
<feature type="coiled-coil region" evidence="1">
    <location>
        <begin position="381"/>
        <end position="415"/>
    </location>
</feature>
<dbReference type="EMBL" id="JIBK01000013">
    <property type="protein sequence ID" value="POM83387.1"/>
    <property type="molecule type" value="Genomic_DNA"/>
</dbReference>
<protein>
    <submittedName>
        <fullName evidence="2">Uncharacterized protein</fullName>
    </submittedName>
</protein>